<sequence>MSDSLKPIDVIKDAGLSDFEELEHITGEWRQTLINWFNNPKKRKAFECIVLGASVIKRQQTKSPVGYWLWGCSRLERKHSENPDKLMKKKYEFALHCIELFPDSIGREDCVQIGSPRFIVESYENQDH</sequence>
<evidence type="ECO:0000313" key="2">
    <source>
        <dbReference type="Proteomes" id="UP000323819"/>
    </source>
</evidence>
<reference evidence="1 2" key="1">
    <citation type="submission" date="2019-06" db="EMBL/GenBank/DDBJ databases">
        <title>Vibrio cholerae phylogeny based on whole-genome sequencing reveals genetic diversity and population strucutre.</title>
        <authorList>
            <person name="Zhiqiu Y."/>
            <person name="Bin L."/>
            <person name="Lingyan J."/>
        </authorList>
    </citation>
    <scope>NUCLEOTIDE SEQUENCE [LARGE SCALE GENOMIC DNA]</scope>
    <source>
        <strain evidence="1 2">N2814</strain>
    </source>
</reference>
<dbReference type="RefSeq" id="WP_148521222.1">
    <property type="nucleotide sequence ID" value="NZ_JAJPEE010000015.1"/>
</dbReference>
<organism evidence="1 2">
    <name type="scientific">Vibrio cholerae</name>
    <dbReference type="NCBI Taxonomy" id="666"/>
    <lineage>
        <taxon>Bacteria</taxon>
        <taxon>Pseudomonadati</taxon>
        <taxon>Pseudomonadota</taxon>
        <taxon>Gammaproteobacteria</taxon>
        <taxon>Vibrionales</taxon>
        <taxon>Vibrionaceae</taxon>
        <taxon>Vibrio</taxon>
    </lineage>
</organism>
<name>A0ABD7ST33_VIBCL</name>
<evidence type="ECO:0000313" key="1">
    <source>
        <dbReference type="EMBL" id="TXX67486.1"/>
    </source>
</evidence>
<dbReference type="Proteomes" id="UP000323819">
    <property type="component" value="Unassembled WGS sequence"/>
</dbReference>
<accession>A0ABD7ST33</accession>
<proteinExistence type="predicted"/>
<gene>
    <name evidence="1" type="ORF">FXF03_00515</name>
</gene>
<dbReference type="EMBL" id="VSIJ01000002">
    <property type="protein sequence ID" value="TXX67486.1"/>
    <property type="molecule type" value="Genomic_DNA"/>
</dbReference>
<dbReference type="AlphaFoldDB" id="A0ABD7ST33"/>
<comment type="caution">
    <text evidence="1">The sequence shown here is derived from an EMBL/GenBank/DDBJ whole genome shotgun (WGS) entry which is preliminary data.</text>
</comment>
<protein>
    <submittedName>
        <fullName evidence="1">Uncharacterized protein</fullName>
    </submittedName>
</protein>